<reference evidence="7 8" key="1">
    <citation type="journal article" date="2015" name="Nature">
        <title>rRNA introns, odd ribosomes, and small enigmatic genomes across a large radiation of phyla.</title>
        <authorList>
            <person name="Brown C.T."/>
            <person name="Hug L.A."/>
            <person name="Thomas B.C."/>
            <person name="Sharon I."/>
            <person name="Castelle C.J."/>
            <person name="Singh A."/>
            <person name="Wilkins M.J."/>
            <person name="Williams K.H."/>
            <person name="Banfield J.F."/>
        </authorList>
    </citation>
    <scope>NUCLEOTIDE SEQUENCE [LARGE SCALE GENOMIC DNA]</scope>
</reference>
<dbReference type="InterPro" id="IPR036388">
    <property type="entry name" value="WH-like_DNA-bd_sf"/>
</dbReference>
<protein>
    <submittedName>
        <fullName evidence="7">Transcriptional regulator of heat shock protein</fullName>
    </submittedName>
</protein>
<evidence type="ECO:0000259" key="6">
    <source>
        <dbReference type="Pfam" id="PF03444"/>
    </source>
</evidence>
<organism evidence="7 8">
    <name type="scientific">Candidatus Falkowbacteria bacterium GW2011_GWA2_39_24</name>
    <dbReference type="NCBI Taxonomy" id="1618634"/>
    <lineage>
        <taxon>Bacteria</taxon>
        <taxon>Candidatus Falkowiibacteriota</taxon>
    </lineage>
</organism>
<feature type="domain" description="Winged helix-turn-helix transcription repressor HrcA DNA-binding" evidence="6">
    <location>
        <begin position="3"/>
        <end position="71"/>
    </location>
</feature>
<evidence type="ECO:0000313" key="8">
    <source>
        <dbReference type="Proteomes" id="UP000034048"/>
    </source>
</evidence>
<dbReference type="InterPro" id="IPR036390">
    <property type="entry name" value="WH_DNA-bd_sf"/>
</dbReference>
<gene>
    <name evidence="7" type="ORF">UT42_C0023G0012</name>
</gene>
<dbReference type="EMBL" id="LBWS01000023">
    <property type="protein sequence ID" value="KKR14610.1"/>
    <property type="molecule type" value="Genomic_DNA"/>
</dbReference>
<dbReference type="Pfam" id="PF03444">
    <property type="entry name" value="WHD_HrcA"/>
    <property type="match status" value="1"/>
</dbReference>
<evidence type="ECO:0000259" key="5">
    <source>
        <dbReference type="Pfam" id="PF01628"/>
    </source>
</evidence>
<dbReference type="InterPro" id="IPR005104">
    <property type="entry name" value="WHTH_HrcA_DNA-bd"/>
</dbReference>
<keyword evidence="4" id="KW-0804">Transcription</keyword>
<dbReference type="SUPFAM" id="SSF46785">
    <property type="entry name" value="Winged helix' DNA-binding domain"/>
    <property type="match status" value="1"/>
</dbReference>
<comment type="caution">
    <text evidence="7">The sequence shown here is derived from an EMBL/GenBank/DDBJ whole genome shotgun (WGS) entry which is preliminary data.</text>
</comment>
<dbReference type="InterPro" id="IPR021153">
    <property type="entry name" value="HrcA_C"/>
</dbReference>
<dbReference type="Gene3D" id="3.30.450.40">
    <property type="match status" value="1"/>
</dbReference>
<dbReference type="PANTHER" id="PTHR34824:SF1">
    <property type="entry name" value="HEAT-INDUCIBLE TRANSCRIPTION REPRESSOR HRCA"/>
    <property type="match status" value="1"/>
</dbReference>
<dbReference type="PATRIC" id="fig|1618634.3.peg.306"/>
<dbReference type="GO" id="GO:0003677">
    <property type="term" value="F:DNA binding"/>
    <property type="evidence" value="ECO:0007669"/>
    <property type="project" value="InterPro"/>
</dbReference>
<sequence>MNSRQEDILQALIEQYISSGSPVSSGLIAQQAGLNVSSATVRNEFAALEEDDYIQQPHTSAGRLPTEKAYHWYITRLNNRPIDNQVNTDLVEWFDHLGITEFKQVAKQLAGLTNLAVFWQHGDDVYCTGLTNLWQQPEYNQHQVLCDLSATIDRLDEIINQIFVDLPSTTQVLLGAESPFGRTASVIITKYDSDQGSGVIGILGPWRMDYDRNLRIIKYINNKLSYGQKKR</sequence>
<keyword evidence="1" id="KW-0678">Repressor</keyword>
<evidence type="ECO:0000256" key="1">
    <source>
        <dbReference type="ARBA" id="ARBA00022491"/>
    </source>
</evidence>
<dbReference type="Proteomes" id="UP000034048">
    <property type="component" value="Unassembled WGS sequence"/>
</dbReference>
<name>A0A0G0QWB1_9BACT</name>
<proteinExistence type="predicted"/>
<dbReference type="InterPro" id="IPR002571">
    <property type="entry name" value="HrcA"/>
</dbReference>
<dbReference type="Pfam" id="PF01628">
    <property type="entry name" value="HrcA"/>
    <property type="match status" value="1"/>
</dbReference>
<evidence type="ECO:0000256" key="4">
    <source>
        <dbReference type="ARBA" id="ARBA00023163"/>
    </source>
</evidence>
<evidence type="ECO:0000256" key="3">
    <source>
        <dbReference type="ARBA" id="ARBA00023016"/>
    </source>
</evidence>
<dbReference type="SUPFAM" id="SSF55781">
    <property type="entry name" value="GAF domain-like"/>
    <property type="match status" value="1"/>
</dbReference>
<dbReference type="Gene3D" id="1.10.10.10">
    <property type="entry name" value="Winged helix-like DNA-binding domain superfamily/Winged helix DNA-binding domain"/>
    <property type="match status" value="1"/>
</dbReference>
<dbReference type="GO" id="GO:0045892">
    <property type="term" value="P:negative regulation of DNA-templated transcription"/>
    <property type="evidence" value="ECO:0007669"/>
    <property type="project" value="TreeGrafter"/>
</dbReference>
<evidence type="ECO:0000313" key="7">
    <source>
        <dbReference type="EMBL" id="KKR14610.1"/>
    </source>
</evidence>
<feature type="domain" description="Heat-inducible transcription repressor HrcA C-terminal" evidence="5">
    <location>
        <begin position="101"/>
        <end position="212"/>
    </location>
</feature>
<accession>A0A0G0QWB1</accession>
<keyword evidence="3 7" id="KW-0346">Stress response</keyword>
<dbReference type="InterPro" id="IPR029016">
    <property type="entry name" value="GAF-like_dom_sf"/>
</dbReference>
<dbReference type="PANTHER" id="PTHR34824">
    <property type="entry name" value="HEAT-INDUCIBLE TRANSCRIPTION REPRESSOR HRCA"/>
    <property type="match status" value="1"/>
</dbReference>
<keyword evidence="2" id="KW-0805">Transcription regulation</keyword>
<dbReference type="AlphaFoldDB" id="A0A0G0QWB1"/>
<evidence type="ECO:0000256" key="2">
    <source>
        <dbReference type="ARBA" id="ARBA00023015"/>
    </source>
</evidence>